<name>A2EL86_TRIV3</name>
<dbReference type="AlphaFoldDB" id="A2EL86"/>
<dbReference type="KEGG" id="tva:4764444"/>
<dbReference type="RefSeq" id="XP_001318786.1">
    <property type="nucleotide sequence ID" value="XM_001318751.1"/>
</dbReference>
<accession>A2EL86</accession>
<gene>
    <name evidence="2" type="ORF">TVAG_069310</name>
</gene>
<dbReference type="VEuPathDB" id="TrichDB:TVAG_069310"/>
<dbReference type="EMBL" id="DS113420">
    <property type="protein sequence ID" value="EAY06563.1"/>
    <property type="molecule type" value="Genomic_DNA"/>
</dbReference>
<keyword evidence="3" id="KW-1185">Reference proteome</keyword>
<organism evidence="2 3">
    <name type="scientific">Trichomonas vaginalis (strain ATCC PRA-98 / G3)</name>
    <dbReference type="NCBI Taxonomy" id="412133"/>
    <lineage>
        <taxon>Eukaryota</taxon>
        <taxon>Metamonada</taxon>
        <taxon>Parabasalia</taxon>
        <taxon>Trichomonadida</taxon>
        <taxon>Trichomonadidae</taxon>
        <taxon>Trichomonas</taxon>
    </lineage>
</organism>
<dbReference type="SMR" id="A2EL86"/>
<evidence type="ECO:0000313" key="2">
    <source>
        <dbReference type="EMBL" id="EAY06563.1"/>
    </source>
</evidence>
<reference evidence="2" key="1">
    <citation type="submission" date="2006-10" db="EMBL/GenBank/DDBJ databases">
        <authorList>
            <person name="Amadeo P."/>
            <person name="Zhao Q."/>
            <person name="Wortman J."/>
            <person name="Fraser-Liggett C."/>
            <person name="Carlton J."/>
        </authorList>
    </citation>
    <scope>NUCLEOTIDE SEQUENCE</scope>
    <source>
        <strain evidence="2">G3</strain>
    </source>
</reference>
<dbReference type="VEuPathDB" id="TrichDB:TVAGG3_0004540"/>
<evidence type="ECO:0000256" key="1">
    <source>
        <dbReference type="SAM" id="MobiDB-lite"/>
    </source>
</evidence>
<dbReference type="SUPFAM" id="SSF48371">
    <property type="entry name" value="ARM repeat"/>
    <property type="match status" value="1"/>
</dbReference>
<dbReference type="InterPro" id="IPR016024">
    <property type="entry name" value="ARM-type_fold"/>
</dbReference>
<proteinExistence type="predicted"/>
<reference evidence="2" key="2">
    <citation type="journal article" date="2007" name="Science">
        <title>Draft genome sequence of the sexually transmitted pathogen Trichomonas vaginalis.</title>
        <authorList>
            <person name="Carlton J.M."/>
            <person name="Hirt R.P."/>
            <person name="Silva J.C."/>
            <person name="Delcher A.L."/>
            <person name="Schatz M."/>
            <person name="Zhao Q."/>
            <person name="Wortman J.R."/>
            <person name="Bidwell S.L."/>
            <person name="Alsmark U.C.M."/>
            <person name="Besteiro S."/>
            <person name="Sicheritz-Ponten T."/>
            <person name="Noel C.J."/>
            <person name="Dacks J.B."/>
            <person name="Foster P.G."/>
            <person name="Simillion C."/>
            <person name="Van de Peer Y."/>
            <person name="Miranda-Saavedra D."/>
            <person name="Barton G.J."/>
            <person name="Westrop G.D."/>
            <person name="Mueller S."/>
            <person name="Dessi D."/>
            <person name="Fiori P.L."/>
            <person name="Ren Q."/>
            <person name="Paulsen I."/>
            <person name="Zhang H."/>
            <person name="Bastida-Corcuera F.D."/>
            <person name="Simoes-Barbosa A."/>
            <person name="Brown M.T."/>
            <person name="Hayes R.D."/>
            <person name="Mukherjee M."/>
            <person name="Okumura C.Y."/>
            <person name="Schneider R."/>
            <person name="Smith A.J."/>
            <person name="Vanacova S."/>
            <person name="Villalvazo M."/>
            <person name="Haas B.J."/>
            <person name="Pertea M."/>
            <person name="Feldblyum T.V."/>
            <person name="Utterback T.R."/>
            <person name="Shu C.L."/>
            <person name="Osoegawa K."/>
            <person name="de Jong P.J."/>
            <person name="Hrdy I."/>
            <person name="Horvathova L."/>
            <person name="Zubacova Z."/>
            <person name="Dolezal P."/>
            <person name="Malik S.B."/>
            <person name="Logsdon J.M. Jr."/>
            <person name="Henze K."/>
            <person name="Gupta A."/>
            <person name="Wang C.C."/>
            <person name="Dunne R.L."/>
            <person name="Upcroft J.A."/>
            <person name="Upcroft P."/>
            <person name="White O."/>
            <person name="Salzberg S.L."/>
            <person name="Tang P."/>
            <person name="Chiu C.-H."/>
            <person name="Lee Y.-S."/>
            <person name="Embley T.M."/>
            <person name="Coombs G.H."/>
            <person name="Mottram J.C."/>
            <person name="Tachezy J."/>
            <person name="Fraser-Liggett C.M."/>
            <person name="Johnson P.J."/>
        </authorList>
    </citation>
    <scope>NUCLEOTIDE SEQUENCE [LARGE SCALE GENOMIC DNA]</scope>
    <source>
        <strain evidence="2">G3</strain>
    </source>
</reference>
<evidence type="ECO:0000313" key="3">
    <source>
        <dbReference type="Proteomes" id="UP000001542"/>
    </source>
</evidence>
<sequence>MNDYKKEENTESKDIEKEGKIDNNIQSDSEIKRIRIEELVNFLKCSENLQETTEALQALCDILISDSSIKIDSKTWNFTEKLEIIVQSFYESGLEWIIPLRTLINWQFIMNEDTKISFEFFQFIIGILKDVSTSYNTENTNFYFNLLIKFVDNAMTDNPELINCFSEDYQDFLQFLTNQYLGIPDNTVRSAITSIFTSLSYINDASLDINCSMNFVSAMFDTCTIGNISSLLAIESFMKSSDFILEFSKANFFFPMVNTLVFTDDVIQCMIDIVTIMIRSQIEEALEIMKNYDPVYSLLLANSSNSCFPKIEYVKMVAWYLKAMEKFEIQTSFLTFFQENFINKDTPYALFCKLIKLLDAILDSYENSPEDIQVIVSYEIVNKIIEFIDAENLKLAKICVRILCKVVNAGLKLSSLIRTETKLPLDPKLTVYFDFHQFAVILDSEDFDSIMGELIEDCDDEEFIEECNFFHDKCEELMEAHPFLIQFDKDGFLDIGMPEEEMYEPDVFSFS</sequence>
<protein>
    <submittedName>
        <fullName evidence="2">Uncharacterized protein</fullName>
    </submittedName>
</protein>
<dbReference type="Proteomes" id="UP000001542">
    <property type="component" value="Unassembled WGS sequence"/>
</dbReference>
<feature type="region of interest" description="Disordered" evidence="1">
    <location>
        <begin position="1"/>
        <end position="20"/>
    </location>
</feature>
<dbReference type="InParanoid" id="A2EL86"/>